<evidence type="ECO:0000256" key="2">
    <source>
        <dbReference type="SAM" id="Phobius"/>
    </source>
</evidence>
<dbReference type="eggNOG" id="ENOG502SD6U">
    <property type="taxonomic scope" value="Eukaryota"/>
</dbReference>
<evidence type="ECO:0000256" key="1">
    <source>
        <dbReference type="SAM" id="MobiDB-lite"/>
    </source>
</evidence>
<evidence type="ECO:0000313" key="4">
    <source>
        <dbReference type="Proteomes" id="UP000001449"/>
    </source>
</evidence>
<dbReference type="AlphaFoldDB" id="B8BWA3"/>
<gene>
    <name evidence="3" type="ORF">THAPSDRAFT_21984</name>
</gene>
<keyword evidence="2" id="KW-1133">Transmembrane helix</keyword>
<keyword evidence="2" id="KW-0812">Transmembrane</keyword>
<sequence>MDRWSDVEVVLFKHDDVRRDVVKGEAKPLKKLDPLQTVYDSSAINTMNGVVAVILWLELDEHSFFELRQGSACWRRRCGHYPLILFFVPFHVYSHCSGLIIPLLVLVVAVAICTSIFVRQSISPSSHEQKQQQQTQRRLSESTSSSSDNHNHDLEHVLSLATRPPHDTFTEDAPPFRILVIVTTLSEYDKGTRGTTQGADRLKDLVLPILVDGVSSMVDRGWEVDVYLICGFDKLLENRRQMIQDALPPNVGLEVWEDAIPFYYEKTFNQQLKQVDQVIEPAPHGLSRQHRFVVRDKLMEYDFFTAFEDDMRIMADHVVNFLEMSVEIDRLRIQADNSPDGKVYVENAAEDHRTTRGKSMDKATVGNDLVEDPLTAQDLRRLWPGFVRAEVLDKAAAGHQLLGGAKPPIDNYSFMKEVPPSFEYEMEFGTVDPKICCDVPPGRARTPPNPEKDDLLLWETDISAMGVRHYPGGVGWAATMTVEDRADVGSFWSGEGNVFKDPSLKRPRRVNSLIGQQAGWMATKSQILYFHDHACPGGFLPPFDGEDWFNDSLQTRNGAVEFWSEY</sequence>
<reference evidence="3 4" key="2">
    <citation type="journal article" date="2008" name="Nature">
        <title>The Phaeodactylum genome reveals the evolutionary history of diatom genomes.</title>
        <authorList>
            <person name="Bowler C."/>
            <person name="Allen A.E."/>
            <person name="Badger J.H."/>
            <person name="Grimwood J."/>
            <person name="Jabbari K."/>
            <person name="Kuo A."/>
            <person name="Maheswari U."/>
            <person name="Martens C."/>
            <person name="Maumus F."/>
            <person name="Otillar R.P."/>
            <person name="Rayko E."/>
            <person name="Salamov A."/>
            <person name="Vandepoele K."/>
            <person name="Beszteri B."/>
            <person name="Gruber A."/>
            <person name="Heijde M."/>
            <person name="Katinka M."/>
            <person name="Mock T."/>
            <person name="Valentin K."/>
            <person name="Verret F."/>
            <person name="Berges J.A."/>
            <person name="Brownlee C."/>
            <person name="Cadoret J.P."/>
            <person name="Chiovitti A."/>
            <person name="Choi C.J."/>
            <person name="Coesel S."/>
            <person name="De Martino A."/>
            <person name="Detter J.C."/>
            <person name="Durkin C."/>
            <person name="Falciatore A."/>
            <person name="Fournet J."/>
            <person name="Haruta M."/>
            <person name="Huysman M.J."/>
            <person name="Jenkins B.D."/>
            <person name="Jiroutova K."/>
            <person name="Jorgensen R.E."/>
            <person name="Joubert Y."/>
            <person name="Kaplan A."/>
            <person name="Kroger N."/>
            <person name="Kroth P.G."/>
            <person name="La Roche J."/>
            <person name="Lindquist E."/>
            <person name="Lommer M."/>
            <person name="Martin-Jezequel V."/>
            <person name="Lopez P.J."/>
            <person name="Lucas S."/>
            <person name="Mangogna M."/>
            <person name="McGinnis K."/>
            <person name="Medlin L.K."/>
            <person name="Montsant A."/>
            <person name="Oudot-Le Secq M.P."/>
            <person name="Napoli C."/>
            <person name="Obornik M."/>
            <person name="Parker M.S."/>
            <person name="Petit J.L."/>
            <person name="Porcel B.M."/>
            <person name="Poulsen N."/>
            <person name="Robison M."/>
            <person name="Rychlewski L."/>
            <person name="Rynearson T.A."/>
            <person name="Schmutz J."/>
            <person name="Shapiro H."/>
            <person name="Siaut M."/>
            <person name="Stanley M."/>
            <person name="Sussman M.R."/>
            <person name="Taylor A.R."/>
            <person name="Vardi A."/>
            <person name="von Dassow P."/>
            <person name="Vyverman W."/>
            <person name="Willis A."/>
            <person name="Wyrwicz L.S."/>
            <person name="Rokhsar D.S."/>
            <person name="Weissenbach J."/>
            <person name="Armbrust E.V."/>
            <person name="Green B.R."/>
            <person name="Van de Peer Y."/>
            <person name="Grigoriev I.V."/>
        </authorList>
    </citation>
    <scope>NUCLEOTIDE SEQUENCE [LARGE SCALE GENOMIC DNA]</scope>
    <source>
        <strain evidence="3 4">CCMP1335</strain>
    </source>
</reference>
<reference evidence="3 4" key="1">
    <citation type="journal article" date="2004" name="Science">
        <title>The genome of the diatom Thalassiosira pseudonana: ecology, evolution, and metabolism.</title>
        <authorList>
            <person name="Armbrust E.V."/>
            <person name="Berges J.A."/>
            <person name="Bowler C."/>
            <person name="Green B.R."/>
            <person name="Martinez D."/>
            <person name="Putnam N.H."/>
            <person name="Zhou S."/>
            <person name="Allen A.E."/>
            <person name="Apt K.E."/>
            <person name="Bechner M."/>
            <person name="Brzezinski M.A."/>
            <person name="Chaal B.K."/>
            <person name="Chiovitti A."/>
            <person name="Davis A.K."/>
            <person name="Demarest M.S."/>
            <person name="Detter J.C."/>
            <person name="Glavina T."/>
            <person name="Goodstein D."/>
            <person name="Hadi M.Z."/>
            <person name="Hellsten U."/>
            <person name="Hildebrand M."/>
            <person name="Jenkins B.D."/>
            <person name="Jurka J."/>
            <person name="Kapitonov V.V."/>
            <person name="Kroger N."/>
            <person name="Lau W.W."/>
            <person name="Lane T.W."/>
            <person name="Larimer F.W."/>
            <person name="Lippmeier J.C."/>
            <person name="Lucas S."/>
            <person name="Medina M."/>
            <person name="Montsant A."/>
            <person name="Obornik M."/>
            <person name="Parker M.S."/>
            <person name="Palenik B."/>
            <person name="Pazour G.J."/>
            <person name="Richardson P.M."/>
            <person name="Rynearson T.A."/>
            <person name="Saito M.A."/>
            <person name="Schwartz D.C."/>
            <person name="Thamatrakoln K."/>
            <person name="Valentin K."/>
            <person name="Vardi A."/>
            <person name="Wilkerson F.P."/>
            <person name="Rokhsar D.S."/>
        </authorList>
    </citation>
    <scope>NUCLEOTIDE SEQUENCE [LARGE SCALE GENOMIC DNA]</scope>
    <source>
        <strain evidence="3 4">CCMP1335</strain>
    </source>
</reference>
<feature type="transmembrane region" description="Helical" evidence="2">
    <location>
        <begin position="100"/>
        <end position="118"/>
    </location>
</feature>
<proteinExistence type="predicted"/>
<dbReference type="EMBL" id="CM000640">
    <property type="protein sequence ID" value="EED94482.1"/>
    <property type="molecule type" value="Genomic_DNA"/>
</dbReference>
<keyword evidence="4" id="KW-1185">Reference proteome</keyword>
<feature type="compositionally biased region" description="Low complexity" evidence="1">
    <location>
        <begin position="127"/>
        <end position="147"/>
    </location>
</feature>
<keyword evidence="2" id="KW-0472">Membrane</keyword>
<organism evidence="3 4">
    <name type="scientific">Thalassiosira pseudonana</name>
    <name type="common">Marine diatom</name>
    <name type="synonym">Cyclotella nana</name>
    <dbReference type="NCBI Taxonomy" id="35128"/>
    <lineage>
        <taxon>Eukaryota</taxon>
        <taxon>Sar</taxon>
        <taxon>Stramenopiles</taxon>
        <taxon>Ochrophyta</taxon>
        <taxon>Bacillariophyta</taxon>
        <taxon>Coscinodiscophyceae</taxon>
        <taxon>Thalassiosirophycidae</taxon>
        <taxon>Thalassiosirales</taxon>
        <taxon>Thalassiosiraceae</taxon>
        <taxon>Thalassiosira</taxon>
    </lineage>
</organism>
<dbReference type="KEGG" id="tps:THAPSDRAFT_21984"/>
<dbReference type="Proteomes" id="UP000001449">
    <property type="component" value="Chromosome 3"/>
</dbReference>
<protein>
    <submittedName>
        <fullName evidence="3">Uncharacterized protein</fullName>
    </submittedName>
</protein>
<dbReference type="InParanoid" id="B8BWA3"/>
<dbReference type="OMA" id="AMRRTIN"/>
<accession>B8BWA3</accession>
<evidence type="ECO:0000313" key="3">
    <source>
        <dbReference type="EMBL" id="EED94482.1"/>
    </source>
</evidence>
<dbReference type="RefSeq" id="XP_002289046.1">
    <property type="nucleotide sequence ID" value="XM_002289010.1"/>
</dbReference>
<feature type="region of interest" description="Disordered" evidence="1">
    <location>
        <begin position="127"/>
        <end position="150"/>
    </location>
</feature>
<dbReference type="GeneID" id="7452095"/>
<dbReference type="HOGENOM" id="CLU_481949_0_0_1"/>
<dbReference type="PaxDb" id="35128-Thaps21984"/>
<name>B8BWA3_THAPS</name>